<proteinExistence type="predicted"/>
<evidence type="ECO:0000313" key="3">
    <source>
        <dbReference type="Proteomes" id="UP000571017"/>
    </source>
</evidence>
<protein>
    <submittedName>
        <fullName evidence="2">SRPBCC family protein</fullName>
    </submittedName>
</protein>
<dbReference type="InterPro" id="IPR023393">
    <property type="entry name" value="START-like_dom_sf"/>
</dbReference>
<dbReference type="CDD" id="cd07820">
    <property type="entry name" value="SRPBCC_3"/>
    <property type="match status" value="1"/>
</dbReference>
<dbReference type="Gene3D" id="3.30.530.20">
    <property type="match status" value="1"/>
</dbReference>
<comment type="caution">
    <text evidence="2">The sequence shown here is derived from an EMBL/GenBank/DDBJ whole genome shotgun (WGS) entry which is preliminary data.</text>
</comment>
<dbReference type="Pfam" id="PF03364">
    <property type="entry name" value="Polyketide_cyc"/>
    <property type="match status" value="1"/>
</dbReference>
<reference evidence="2 3" key="1">
    <citation type="journal article" date="2004" name="Extremophiles">
        <title>Halobacillus locisalis sp. nov., a halophilic bacterium isolated from a marine solar saltern of the Yellow Sea in Korea.</title>
        <authorList>
            <person name="Yoon J.H."/>
            <person name="Kang K.H."/>
            <person name="Oh T.K."/>
            <person name="Park Y.H."/>
        </authorList>
    </citation>
    <scope>NUCLEOTIDE SEQUENCE [LARGE SCALE GENOMIC DNA]</scope>
    <source>
        <strain evidence="2 3">KCTC 3788</strain>
    </source>
</reference>
<evidence type="ECO:0000259" key="1">
    <source>
        <dbReference type="Pfam" id="PF03364"/>
    </source>
</evidence>
<sequence length="152" mass="17363">MPTIVHHQIINAPPPVCFDLARDVLTHTETTSQTNEVAVSGRTKGLMEVGEIVAWQGTHFGVRQHLTAKVTRMEKYHFFEDVMVKGAFQSFTHTHEFKETLDGGTVMTDVFEYQSPFGLLGRLADLLFLEKYMKKLLTIRANELKVKAERQR</sequence>
<keyword evidence="3" id="KW-1185">Reference proteome</keyword>
<dbReference type="InterPro" id="IPR005031">
    <property type="entry name" value="COQ10_START"/>
</dbReference>
<dbReference type="AlphaFoldDB" id="A0A838CNT3"/>
<dbReference type="Proteomes" id="UP000571017">
    <property type="component" value="Unassembled WGS sequence"/>
</dbReference>
<name>A0A838CNT3_9BACI</name>
<gene>
    <name evidence="2" type="ORF">H0266_02280</name>
</gene>
<accession>A0A838CNT3</accession>
<dbReference type="SUPFAM" id="SSF55961">
    <property type="entry name" value="Bet v1-like"/>
    <property type="match status" value="1"/>
</dbReference>
<organism evidence="2 3">
    <name type="scientific">Halobacillus locisalis</name>
    <dbReference type="NCBI Taxonomy" id="220753"/>
    <lineage>
        <taxon>Bacteria</taxon>
        <taxon>Bacillati</taxon>
        <taxon>Bacillota</taxon>
        <taxon>Bacilli</taxon>
        <taxon>Bacillales</taxon>
        <taxon>Bacillaceae</taxon>
        <taxon>Halobacillus</taxon>
    </lineage>
</organism>
<evidence type="ECO:0000313" key="2">
    <source>
        <dbReference type="EMBL" id="MBA2173717.1"/>
    </source>
</evidence>
<dbReference type="RefSeq" id="WP_181470759.1">
    <property type="nucleotide sequence ID" value="NZ_JACEFG010000001.1"/>
</dbReference>
<dbReference type="EMBL" id="JACEFG010000001">
    <property type="protein sequence ID" value="MBA2173717.1"/>
    <property type="molecule type" value="Genomic_DNA"/>
</dbReference>
<feature type="domain" description="Coenzyme Q-binding protein COQ10 START" evidence="1">
    <location>
        <begin position="10"/>
        <end position="125"/>
    </location>
</feature>